<dbReference type="KEGG" id="fcy:FRACYDRAFT_232767"/>
<dbReference type="EMBL" id="KV784353">
    <property type="protein sequence ID" value="OEU22609.1"/>
    <property type="molecule type" value="Genomic_DNA"/>
</dbReference>
<dbReference type="AlphaFoldDB" id="A0A1E7FWS5"/>
<feature type="compositionally biased region" description="Low complexity" evidence="1">
    <location>
        <begin position="155"/>
        <end position="166"/>
    </location>
</feature>
<dbReference type="InParanoid" id="A0A1E7FWS5"/>
<organism evidence="3 4">
    <name type="scientific">Fragilariopsis cylindrus CCMP1102</name>
    <dbReference type="NCBI Taxonomy" id="635003"/>
    <lineage>
        <taxon>Eukaryota</taxon>
        <taxon>Sar</taxon>
        <taxon>Stramenopiles</taxon>
        <taxon>Ochrophyta</taxon>
        <taxon>Bacillariophyta</taxon>
        <taxon>Bacillariophyceae</taxon>
        <taxon>Bacillariophycidae</taxon>
        <taxon>Bacillariales</taxon>
        <taxon>Bacillariaceae</taxon>
        <taxon>Fragilariopsis</taxon>
    </lineage>
</organism>
<keyword evidence="4" id="KW-1185">Reference proteome</keyword>
<keyword evidence="2" id="KW-0812">Transmembrane</keyword>
<name>A0A1E7FWS5_9STRA</name>
<dbReference type="Proteomes" id="UP000095751">
    <property type="component" value="Unassembled WGS sequence"/>
</dbReference>
<reference evidence="3 4" key="1">
    <citation type="submission" date="2016-09" db="EMBL/GenBank/DDBJ databases">
        <title>Extensive genetic diversity and differential bi-allelic expression allows diatom success in the polar Southern Ocean.</title>
        <authorList>
            <consortium name="DOE Joint Genome Institute"/>
            <person name="Mock T."/>
            <person name="Otillar R.P."/>
            <person name="Strauss J."/>
            <person name="Dupont C."/>
            <person name="Frickenhaus S."/>
            <person name="Maumus F."/>
            <person name="Mcmullan M."/>
            <person name="Sanges R."/>
            <person name="Schmutz J."/>
            <person name="Toseland A."/>
            <person name="Valas R."/>
            <person name="Veluchamy A."/>
            <person name="Ward B.J."/>
            <person name="Allen A."/>
            <person name="Barry K."/>
            <person name="Falciatore A."/>
            <person name="Ferrante M."/>
            <person name="Fortunato A.E."/>
            <person name="Gloeckner G."/>
            <person name="Gruber A."/>
            <person name="Hipkin R."/>
            <person name="Janech M."/>
            <person name="Kroth P."/>
            <person name="Leese F."/>
            <person name="Lindquist E."/>
            <person name="Lyon B.R."/>
            <person name="Martin J."/>
            <person name="Mayer C."/>
            <person name="Parker M."/>
            <person name="Quesneville H."/>
            <person name="Raymond J."/>
            <person name="Uhlig C."/>
            <person name="Valentin K.U."/>
            <person name="Worden A.Z."/>
            <person name="Armbrust E.V."/>
            <person name="Bowler C."/>
            <person name="Green B."/>
            <person name="Moulton V."/>
            <person name="Van Oosterhout C."/>
            <person name="Grigoriev I."/>
        </authorList>
    </citation>
    <scope>NUCLEOTIDE SEQUENCE [LARGE SCALE GENOMIC DNA]</scope>
    <source>
        <strain evidence="3 4">CCMP1102</strain>
    </source>
</reference>
<evidence type="ECO:0000256" key="2">
    <source>
        <dbReference type="SAM" id="Phobius"/>
    </source>
</evidence>
<keyword evidence="2" id="KW-1133">Transmembrane helix</keyword>
<sequence length="515" mass="58941">MKQAAATRQRRRILRGRRNIIIIIAFIIFVFGVQTILISNINIDNDKNNSNNNYYYNTIISRDTPDAYLNNYPLHLRENKNYNNNNNNNNENNGLYDGTYHSTVHCVGKTHDEKTAWKHRSCNYFDEEFRKQFHGSESASSSKGGTYHYSSTELGSGNSNSNKNDGVINNDHQQQHEQRYSSIDVALGGINPRWKGSTKVQRHGFDKVRWAPKIYDKFPNFQYYYELENDVVMIPFHSFAADNVGHLLWDDLLKKKRACQENFERFLPLFGVDLAGLGWLTDHGIRDHGWMTNNEPHSLDVAIARNVGRGPELYAFRNYLLRNMGLLTTISKTTISTSSSIGSSNIDKNFNYNQRPIQFRIILSAYSSNHPDRDFGLEEQRKALSEAFPTADVSTVVLRELSLREQIELISQPKQQTSNEHIIFVTACGGGSITGFFLPKDSSMILYYPESGGYDFSSKFNLTGGKAMLDWDLLNNLGYVRTHWLPIGTMNELEGLDALVYLVRHEMDVTMNSFV</sequence>
<evidence type="ECO:0000313" key="4">
    <source>
        <dbReference type="Proteomes" id="UP000095751"/>
    </source>
</evidence>
<feature type="compositionally biased region" description="Polar residues" evidence="1">
    <location>
        <begin position="135"/>
        <end position="154"/>
    </location>
</feature>
<protein>
    <submittedName>
        <fullName evidence="3">Uncharacterized protein</fullName>
    </submittedName>
</protein>
<accession>A0A1E7FWS5</accession>
<evidence type="ECO:0000256" key="1">
    <source>
        <dbReference type="SAM" id="MobiDB-lite"/>
    </source>
</evidence>
<keyword evidence="2" id="KW-0472">Membrane</keyword>
<feature type="transmembrane region" description="Helical" evidence="2">
    <location>
        <begin position="20"/>
        <end position="41"/>
    </location>
</feature>
<proteinExistence type="predicted"/>
<evidence type="ECO:0000313" key="3">
    <source>
        <dbReference type="EMBL" id="OEU22609.1"/>
    </source>
</evidence>
<feature type="region of interest" description="Disordered" evidence="1">
    <location>
        <begin position="135"/>
        <end position="175"/>
    </location>
</feature>
<dbReference type="OrthoDB" id="529273at2759"/>
<gene>
    <name evidence="3" type="ORF">FRACYDRAFT_232767</name>
</gene>